<proteinExistence type="predicted"/>
<keyword evidence="1 4" id="KW-0378">Hydrolase</keyword>
<evidence type="ECO:0000313" key="4">
    <source>
        <dbReference type="EMBL" id="KAJ7386938.1"/>
    </source>
</evidence>
<evidence type="ECO:0000256" key="2">
    <source>
        <dbReference type="ARBA" id="ARBA00022806"/>
    </source>
</evidence>
<name>A0A9X0D5Z7_9CNID</name>
<reference evidence="4" key="1">
    <citation type="submission" date="2023-01" db="EMBL/GenBank/DDBJ databases">
        <title>Genome assembly of the deep-sea coral Lophelia pertusa.</title>
        <authorList>
            <person name="Herrera S."/>
            <person name="Cordes E."/>
        </authorList>
    </citation>
    <scope>NUCLEOTIDE SEQUENCE</scope>
    <source>
        <strain evidence="4">USNM1676648</strain>
        <tissue evidence="4">Polyp</tissue>
    </source>
</reference>
<keyword evidence="2 4" id="KW-0547">Nucleotide-binding</keyword>
<keyword evidence="2 4" id="KW-0067">ATP-binding</keyword>
<sequence>MTATKVIGFYMESGSDHRTFFRMVKNPVCKTRQFLMRYYWRYQASRKNLECSGASSQSEIDVKVEVQSALQSPPQGGCRELATVLACAQILCKLLNEPNTSKETVKNAEDRMKLFLLHTVLLNKLPLKYRAQAINSSLLDQFCNAKDGKVYPFDEIHTSLWEILKSIHDSSADNLLDMSSVADIMDGRLVHTLFFFVLEQRSMGGFEGLNLPEDVIKETEATWGKVVAAVNSSHQSDSLESQFFPFFVDNVTSVQGLDEGTSKPDSCLKPMRLLDVENVLVNEYAGDIRSKINAMAGDENEDEVFNIGREFDEIYHWHSLKPLSDDHDRTKKDSDKPPDDPSKRFWFFKRKQQLNRWHRSYGNSLVGGNDRAKIITVTETGAKKKKGKNKEGKMSKKAAQIIEENEQKRKEQEKAKYQEKWHHVLKDIENNLKKR</sequence>
<dbReference type="GO" id="GO:0003724">
    <property type="term" value="F:RNA helicase activity"/>
    <property type="evidence" value="ECO:0007669"/>
    <property type="project" value="UniProtKB-EC"/>
</dbReference>
<dbReference type="PANTHER" id="PTHR44533:SF4">
    <property type="entry name" value="DEAD_H RNA HELICASE, PUTATIVE-RELATED"/>
    <property type="match status" value="1"/>
</dbReference>
<dbReference type="Proteomes" id="UP001163046">
    <property type="component" value="Unassembled WGS sequence"/>
</dbReference>
<dbReference type="InterPro" id="IPR052431">
    <property type="entry name" value="SKI2_subfamily_helicases"/>
</dbReference>
<dbReference type="GO" id="GO:0016787">
    <property type="term" value="F:hydrolase activity"/>
    <property type="evidence" value="ECO:0007669"/>
    <property type="project" value="UniProtKB-KW"/>
</dbReference>
<evidence type="ECO:0000256" key="1">
    <source>
        <dbReference type="ARBA" id="ARBA00022801"/>
    </source>
</evidence>
<feature type="compositionally biased region" description="Basic and acidic residues" evidence="3">
    <location>
        <begin position="323"/>
        <end position="343"/>
    </location>
</feature>
<dbReference type="PANTHER" id="PTHR44533">
    <property type="entry name" value="DEAD/H RNA HELICASE, PUTATIVE-RELATED"/>
    <property type="match status" value="1"/>
</dbReference>
<evidence type="ECO:0000256" key="3">
    <source>
        <dbReference type="SAM" id="MobiDB-lite"/>
    </source>
</evidence>
<organism evidence="4 5">
    <name type="scientific">Desmophyllum pertusum</name>
    <dbReference type="NCBI Taxonomy" id="174260"/>
    <lineage>
        <taxon>Eukaryota</taxon>
        <taxon>Metazoa</taxon>
        <taxon>Cnidaria</taxon>
        <taxon>Anthozoa</taxon>
        <taxon>Hexacorallia</taxon>
        <taxon>Scleractinia</taxon>
        <taxon>Caryophylliina</taxon>
        <taxon>Caryophylliidae</taxon>
        <taxon>Desmophyllum</taxon>
    </lineage>
</organism>
<protein>
    <submittedName>
        <fullName evidence="4">ATP-dependent RNA helicase ddx60</fullName>
        <ecNumber evidence="4">3.6.4.13</ecNumber>
    </submittedName>
</protein>
<dbReference type="EC" id="3.6.4.13" evidence="4"/>
<keyword evidence="5" id="KW-1185">Reference proteome</keyword>
<keyword evidence="2 4" id="KW-0347">Helicase</keyword>
<comment type="caution">
    <text evidence="4">The sequence shown here is derived from an EMBL/GenBank/DDBJ whole genome shotgun (WGS) entry which is preliminary data.</text>
</comment>
<gene>
    <name evidence="4" type="primary">DDX60_9</name>
    <name evidence="4" type="ORF">OS493_003896</name>
</gene>
<accession>A0A9X0D5Z7</accession>
<dbReference type="AlphaFoldDB" id="A0A9X0D5Z7"/>
<feature type="region of interest" description="Disordered" evidence="3">
    <location>
        <begin position="322"/>
        <end position="344"/>
    </location>
</feature>
<dbReference type="GO" id="GO:0005737">
    <property type="term" value="C:cytoplasm"/>
    <property type="evidence" value="ECO:0007669"/>
    <property type="project" value="TreeGrafter"/>
</dbReference>
<dbReference type="EMBL" id="MU825874">
    <property type="protein sequence ID" value="KAJ7386938.1"/>
    <property type="molecule type" value="Genomic_DNA"/>
</dbReference>
<dbReference type="OrthoDB" id="5978428at2759"/>
<evidence type="ECO:0000313" key="5">
    <source>
        <dbReference type="Proteomes" id="UP001163046"/>
    </source>
</evidence>